<dbReference type="AlphaFoldDB" id="A0A382MIP1"/>
<accession>A0A382MIP1</accession>
<protein>
    <recommendedName>
        <fullName evidence="2">Outer membrane protein beta-barrel domain-containing protein</fullName>
    </recommendedName>
</protein>
<organism evidence="1">
    <name type="scientific">marine metagenome</name>
    <dbReference type="NCBI Taxonomy" id="408172"/>
    <lineage>
        <taxon>unclassified sequences</taxon>
        <taxon>metagenomes</taxon>
        <taxon>ecological metagenomes</taxon>
    </lineage>
</organism>
<gene>
    <name evidence="1" type="ORF">METZ01_LOCUS300839</name>
</gene>
<sequence>MIRKLSILCLSILFCGSVAWAADSAGNRKDSIIMLGMGGGIHPASIMAAPARVAVILGDLTVGIDAGSGSPSYTSTGWTETTGTYTNQGLNARYFLGNSFNFSLGYHMRNFSGITTATAYTLSYSGVTYQTETFTMDAKTSVATIGIGNHWLMDWGLWIGGDWVLASSALSQTKEVTSTGTTGSPSAAQLASFKKNAEAAADEMNAWSASGGFAVFTIGFAF</sequence>
<proteinExistence type="predicted"/>
<reference evidence="1" key="1">
    <citation type="submission" date="2018-05" db="EMBL/GenBank/DDBJ databases">
        <authorList>
            <person name="Lanie J.A."/>
            <person name="Ng W.-L."/>
            <person name="Kazmierczak K.M."/>
            <person name="Andrzejewski T.M."/>
            <person name="Davidsen T.M."/>
            <person name="Wayne K.J."/>
            <person name="Tettelin H."/>
            <person name="Glass J.I."/>
            <person name="Rusch D."/>
            <person name="Podicherti R."/>
            <person name="Tsui H.-C.T."/>
            <person name="Winkler M.E."/>
        </authorList>
    </citation>
    <scope>NUCLEOTIDE SEQUENCE</scope>
</reference>
<dbReference type="EMBL" id="UINC01093511">
    <property type="protein sequence ID" value="SVC47985.1"/>
    <property type="molecule type" value="Genomic_DNA"/>
</dbReference>
<name>A0A382MIP1_9ZZZZ</name>
<evidence type="ECO:0008006" key="2">
    <source>
        <dbReference type="Google" id="ProtNLM"/>
    </source>
</evidence>
<evidence type="ECO:0000313" key="1">
    <source>
        <dbReference type="EMBL" id="SVC47985.1"/>
    </source>
</evidence>